<reference evidence="6 7" key="1">
    <citation type="journal article" date="2015" name="Nature">
        <title>rRNA introns, odd ribosomes, and small enigmatic genomes across a large radiation of phyla.</title>
        <authorList>
            <person name="Brown C.T."/>
            <person name="Hug L.A."/>
            <person name="Thomas B.C."/>
            <person name="Sharon I."/>
            <person name="Castelle C.J."/>
            <person name="Singh A."/>
            <person name="Wilkins M.J."/>
            <person name="Williams K.H."/>
            <person name="Banfield J.F."/>
        </authorList>
    </citation>
    <scope>NUCLEOTIDE SEQUENCE [LARGE SCALE GENOMIC DNA]</scope>
</reference>
<evidence type="ECO:0000256" key="1">
    <source>
        <dbReference type="ARBA" id="ARBA00022475"/>
    </source>
</evidence>
<evidence type="ECO:0000256" key="3">
    <source>
        <dbReference type="ARBA" id="ARBA00023136"/>
    </source>
</evidence>
<gene>
    <name evidence="6" type="ORF">UX69_C0004G0012</name>
</gene>
<dbReference type="GO" id="GO:0051301">
    <property type="term" value="P:cell division"/>
    <property type="evidence" value="ECO:0007669"/>
    <property type="project" value="UniProtKB-KW"/>
</dbReference>
<dbReference type="SMART" id="SM00842">
    <property type="entry name" value="FtsA"/>
    <property type="match status" value="1"/>
</dbReference>
<keyword evidence="3" id="KW-0472">Membrane</keyword>
<dbReference type="InterPro" id="IPR020823">
    <property type="entry name" value="Cell_div_FtsA"/>
</dbReference>
<dbReference type="InterPro" id="IPR050696">
    <property type="entry name" value="FtsA/MreB"/>
</dbReference>
<evidence type="ECO:0000313" key="6">
    <source>
        <dbReference type="EMBL" id="KKU49237.1"/>
    </source>
</evidence>
<dbReference type="PATRIC" id="fig|1619111.3.peg.78"/>
<dbReference type="PANTHER" id="PTHR32432:SF4">
    <property type="entry name" value="CELL DIVISION PROTEIN FTSA"/>
    <property type="match status" value="1"/>
</dbReference>
<dbReference type="GO" id="GO:0032153">
    <property type="term" value="C:cell division site"/>
    <property type="evidence" value="ECO:0007669"/>
    <property type="project" value="TreeGrafter"/>
</dbReference>
<dbReference type="Proteomes" id="UP000033946">
    <property type="component" value="Unassembled WGS sequence"/>
</dbReference>
<feature type="domain" description="SHS2" evidence="5">
    <location>
        <begin position="7"/>
        <end position="194"/>
    </location>
</feature>
<dbReference type="Gene3D" id="3.30.1490.110">
    <property type="match status" value="1"/>
</dbReference>
<dbReference type="Pfam" id="PF14450">
    <property type="entry name" value="FtsA"/>
    <property type="match status" value="1"/>
</dbReference>
<comment type="caution">
    <text evidence="6">The sequence shown here is derived from an EMBL/GenBank/DDBJ whole genome shotgun (WGS) entry which is preliminary data.</text>
</comment>
<evidence type="ECO:0000256" key="4">
    <source>
        <dbReference type="ARBA" id="ARBA00023306"/>
    </source>
</evidence>
<keyword evidence="1" id="KW-1003">Cell membrane</keyword>
<dbReference type="AlphaFoldDB" id="A0A0G1QWF3"/>
<evidence type="ECO:0000259" key="5">
    <source>
        <dbReference type="SMART" id="SM00842"/>
    </source>
</evidence>
<proteinExistence type="predicted"/>
<evidence type="ECO:0000313" key="7">
    <source>
        <dbReference type="Proteomes" id="UP000033946"/>
    </source>
</evidence>
<dbReference type="PANTHER" id="PTHR32432">
    <property type="entry name" value="CELL DIVISION PROTEIN FTSA-RELATED"/>
    <property type="match status" value="1"/>
</dbReference>
<dbReference type="EMBL" id="LCNE01000004">
    <property type="protein sequence ID" value="KKU49237.1"/>
    <property type="molecule type" value="Genomic_DNA"/>
</dbReference>
<dbReference type="NCBIfam" id="TIGR01174">
    <property type="entry name" value="ftsA"/>
    <property type="match status" value="1"/>
</dbReference>
<sequence>MAREKIITAIDVGSTKISTIVAALSDSKISVIGVSRVPSLGISKGNVIDIDDAVESISNSLERAERMAGISVSSALVTVSGSHIDTKNSHGVVAVSHQGAEITPDDVARVTDAAQAVTLPSTQEIIHVIPRDFVVDSQDGIRDPVGMSGIRLEVETNIIHGSSTAMRNLAKCVGQVGVEVSDLVYTALASSEAVLTDTEKELGTILLDIGGGRKRPKR</sequence>
<name>A0A0G1QWF3_UNCKA</name>
<dbReference type="InterPro" id="IPR043129">
    <property type="entry name" value="ATPase_NBD"/>
</dbReference>
<dbReference type="InterPro" id="IPR003494">
    <property type="entry name" value="SHS2_FtsA"/>
</dbReference>
<accession>A0A0G1QWF3</accession>
<dbReference type="GO" id="GO:0009898">
    <property type="term" value="C:cytoplasmic side of plasma membrane"/>
    <property type="evidence" value="ECO:0007669"/>
    <property type="project" value="TreeGrafter"/>
</dbReference>
<dbReference type="Pfam" id="PF02491">
    <property type="entry name" value="SHS2_FTSA"/>
    <property type="match status" value="1"/>
</dbReference>
<protein>
    <submittedName>
        <fullName evidence="6">Cell division protein ftsA</fullName>
    </submittedName>
</protein>
<dbReference type="SUPFAM" id="SSF53067">
    <property type="entry name" value="Actin-like ATPase domain"/>
    <property type="match status" value="1"/>
</dbReference>
<keyword evidence="4" id="KW-0131">Cell cycle</keyword>
<organism evidence="6 7">
    <name type="scientific">candidate division WWE3 bacterium GW2011_GWA2_46_9</name>
    <dbReference type="NCBI Taxonomy" id="1619111"/>
    <lineage>
        <taxon>Bacteria</taxon>
        <taxon>Katanobacteria</taxon>
    </lineage>
</organism>
<evidence type="ECO:0000256" key="2">
    <source>
        <dbReference type="ARBA" id="ARBA00022618"/>
    </source>
</evidence>
<keyword evidence="2 6" id="KW-0132">Cell division</keyword>